<dbReference type="AlphaFoldDB" id="A0A9W4RSX3"/>
<feature type="region of interest" description="Disordered" evidence="1">
    <location>
        <begin position="1"/>
        <end position="107"/>
    </location>
</feature>
<protein>
    <submittedName>
        <fullName evidence="2">Uncharacterized protein</fullName>
    </submittedName>
</protein>
<organism evidence="2 3">
    <name type="scientific">Colletotrichum noveboracense</name>
    <dbReference type="NCBI Taxonomy" id="2664923"/>
    <lineage>
        <taxon>Eukaryota</taxon>
        <taxon>Fungi</taxon>
        <taxon>Dikarya</taxon>
        <taxon>Ascomycota</taxon>
        <taxon>Pezizomycotina</taxon>
        <taxon>Sordariomycetes</taxon>
        <taxon>Hypocreomycetidae</taxon>
        <taxon>Glomerellales</taxon>
        <taxon>Glomerellaceae</taxon>
        <taxon>Colletotrichum</taxon>
        <taxon>Colletotrichum gloeosporioides species complex</taxon>
    </lineage>
</organism>
<feature type="compositionally biased region" description="Low complexity" evidence="1">
    <location>
        <begin position="74"/>
        <end position="95"/>
    </location>
</feature>
<feature type="region of interest" description="Disordered" evidence="1">
    <location>
        <begin position="422"/>
        <end position="457"/>
    </location>
</feature>
<name>A0A9W4RSX3_9PEZI</name>
<gene>
    <name evidence="2" type="ORF">CGXH109_LOCUS70972</name>
</gene>
<dbReference type="EMBL" id="CAMGZC010000494">
    <property type="protein sequence ID" value="CAI0647978.1"/>
    <property type="molecule type" value="Genomic_DNA"/>
</dbReference>
<dbReference type="Proteomes" id="UP001152533">
    <property type="component" value="Unassembled WGS sequence"/>
</dbReference>
<reference evidence="2" key="1">
    <citation type="submission" date="2022-08" db="EMBL/GenBank/DDBJ databases">
        <authorList>
            <person name="Giroux E."/>
            <person name="Giroux E."/>
        </authorList>
    </citation>
    <scope>NUCLEOTIDE SEQUENCE</scope>
    <source>
        <strain evidence="2">H1091258</strain>
    </source>
</reference>
<feature type="region of interest" description="Disordered" evidence="1">
    <location>
        <begin position="491"/>
        <end position="535"/>
    </location>
</feature>
<sequence>MPPKTATGKRAAPKPKPSKRAQKRQKQKLQEAAEAENESADRNDDLGSDEEEEERDEDESEEELEDDEVEVVEKVSGSKKGTGNSTKKNATPAKTPTKKTARPKDTAVVWSKADQKFWEEQESHQNSSDFSEINEFFMNHYPFVTQDELDAIIPKKPVLDESWSAKDEKRLVKAWKADPDRDIQIKFVVEILKMWKACIRFCKLTPRQLISKANHLEYDDALNEAINRGTMRPGWTNGFCTELTHLLYHPLLQGKPGLVVIALQYASILRHKDWQDWPLKNPTGDPLFTRFMELIQEDKGLGTPIKHLHQRTRDSLLKDGIDPGMFSNFLRSLEAVAQATDPVDPNDGFPSHPYKVHRTDTTNVIQALDGMTHMGGLPTWGLMTKLYNNFVTSRKGSGSELPSQKSLPEYMERDILAVRREAAKEVNKQKRIAGMDTPSSPRSPEEESSPPQPEMVTVPKAEVDELEEVNEEVIQLRREVRDLKRRNFQQDLIKGKAPNRGSDRSAADELSERDSSDEPQTADKSAEQEQDDLADAIAAFQQLPHPSFEGFRLRMHYS</sequence>
<evidence type="ECO:0000256" key="1">
    <source>
        <dbReference type="SAM" id="MobiDB-lite"/>
    </source>
</evidence>
<feature type="compositionally biased region" description="Acidic residues" evidence="1">
    <location>
        <begin position="46"/>
        <end position="70"/>
    </location>
</feature>
<feature type="compositionally biased region" description="Basic and acidic residues" evidence="1">
    <location>
        <begin position="501"/>
        <end position="516"/>
    </location>
</feature>
<evidence type="ECO:0000313" key="2">
    <source>
        <dbReference type="EMBL" id="CAI0647978.1"/>
    </source>
</evidence>
<keyword evidence="3" id="KW-1185">Reference proteome</keyword>
<proteinExistence type="predicted"/>
<comment type="caution">
    <text evidence="2">The sequence shown here is derived from an EMBL/GenBank/DDBJ whole genome shotgun (WGS) entry which is preliminary data.</text>
</comment>
<accession>A0A9W4RSX3</accession>
<feature type="compositionally biased region" description="Basic residues" evidence="1">
    <location>
        <begin position="11"/>
        <end position="27"/>
    </location>
</feature>
<evidence type="ECO:0000313" key="3">
    <source>
        <dbReference type="Proteomes" id="UP001152533"/>
    </source>
</evidence>